<gene>
    <name evidence="6" type="ORF">PsYK624_159660</name>
</gene>
<dbReference type="Pfam" id="PF00106">
    <property type="entry name" value="adh_short"/>
    <property type="match status" value="1"/>
</dbReference>
<evidence type="ECO:0000256" key="2">
    <source>
        <dbReference type="ARBA" id="ARBA00022857"/>
    </source>
</evidence>
<evidence type="ECO:0000313" key="6">
    <source>
        <dbReference type="EMBL" id="GJE99695.1"/>
    </source>
</evidence>
<accession>A0A9P3GQ61</accession>
<protein>
    <submittedName>
        <fullName evidence="6">SDR family oxidoreductase</fullName>
    </submittedName>
</protein>
<dbReference type="PANTHER" id="PTHR43618:SF4">
    <property type="entry name" value="SHORT CHAIN DEHYDROGENASE_REDUCTASE FAMILY (AFU_ORTHOLOGUE AFUA_7G04540)"/>
    <property type="match status" value="1"/>
</dbReference>
<evidence type="ECO:0000256" key="5">
    <source>
        <dbReference type="SAM" id="MobiDB-lite"/>
    </source>
</evidence>
<comment type="similarity">
    <text evidence="1 4">Belongs to the short-chain dehydrogenases/reductases (SDR) family.</text>
</comment>
<evidence type="ECO:0000256" key="4">
    <source>
        <dbReference type="RuleBase" id="RU000363"/>
    </source>
</evidence>
<evidence type="ECO:0000256" key="3">
    <source>
        <dbReference type="ARBA" id="ARBA00023002"/>
    </source>
</evidence>
<dbReference type="EMBL" id="BPQB01000117">
    <property type="protein sequence ID" value="GJE99695.1"/>
    <property type="molecule type" value="Genomic_DNA"/>
</dbReference>
<dbReference type="Gene3D" id="3.40.50.720">
    <property type="entry name" value="NAD(P)-binding Rossmann-like Domain"/>
    <property type="match status" value="1"/>
</dbReference>
<feature type="region of interest" description="Disordered" evidence="5">
    <location>
        <begin position="236"/>
        <end position="265"/>
    </location>
</feature>
<dbReference type="GO" id="GO:0016491">
    <property type="term" value="F:oxidoreductase activity"/>
    <property type="evidence" value="ECO:0007669"/>
    <property type="project" value="UniProtKB-KW"/>
</dbReference>
<evidence type="ECO:0000256" key="1">
    <source>
        <dbReference type="ARBA" id="ARBA00006484"/>
    </source>
</evidence>
<dbReference type="FunFam" id="3.40.50.720:FF:000084">
    <property type="entry name" value="Short-chain dehydrogenase reductase"/>
    <property type="match status" value="1"/>
</dbReference>
<dbReference type="CDD" id="cd05233">
    <property type="entry name" value="SDR_c"/>
    <property type="match status" value="1"/>
</dbReference>
<dbReference type="PROSITE" id="PS00061">
    <property type="entry name" value="ADH_SHORT"/>
    <property type="match status" value="1"/>
</dbReference>
<dbReference type="InterPro" id="IPR036291">
    <property type="entry name" value="NAD(P)-bd_dom_sf"/>
</dbReference>
<evidence type="ECO:0000313" key="7">
    <source>
        <dbReference type="Proteomes" id="UP000703269"/>
    </source>
</evidence>
<keyword evidence="7" id="KW-1185">Reference proteome</keyword>
<name>A0A9P3GQ61_9APHY</name>
<dbReference type="InterPro" id="IPR002347">
    <property type="entry name" value="SDR_fam"/>
</dbReference>
<sequence length="305" mass="31323">MSKHPEQPAPDLTASAIFNVRGFNAVVTGGSSGIGLMIAQALVANGAHVSITGRSQEKLQAAAERYSGGGAGAGTITPIVADVTSKDSIKDLVAQVSKACPDGLQLLVNNAGVARDTTALQSFDGDENDAVQLAQFFFEQGEPQAWADTFATNATAHFFVSWAFVPLLAKGRERTGAGSIVNISSDSGLSKQSSGGLFAYATSKAAANHLTKMLAVQLAPTKIRVNAIAPGLFPSEMTTGKSGSDQKADPFDLGENYDARPARRPGRETDIGAAVLYLASAGGEYVNGHILAADGGSLLTGPSVV</sequence>
<comment type="caution">
    <text evidence="6">The sequence shown here is derived from an EMBL/GenBank/DDBJ whole genome shotgun (WGS) entry which is preliminary data.</text>
</comment>
<reference evidence="6 7" key="1">
    <citation type="submission" date="2021-08" db="EMBL/GenBank/DDBJ databases">
        <title>Draft Genome Sequence of Phanerochaete sordida strain YK-624.</title>
        <authorList>
            <person name="Mori T."/>
            <person name="Dohra H."/>
            <person name="Suzuki T."/>
            <person name="Kawagishi H."/>
            <person name="Hirai H."/>
        </authorList>
    </citation>
    <scope>NUCLEOTIDE SEQUENCE [LARGE SCALE GENOMIC DNA]</scope>
    <source>
        <strain evidence="6 7">YK-624</strain>
    </source>
</reference>
<keyword evidence="2" id="KW-0521">NADP</keyword>
<dbReference type="SUPFAM" id="SSF51735">
    <property type="entry name" value="NAD(P)-binding Rossmann-fold domains"/>
    <property type="match status" value="1"/>
</dbReference>
<keyword evidence="3" id="KW-0560">Oxidoreductase</keyword>
<dbReference type="OrthoDB" id="3819888at2759"/>
<dbReference type="PRINTS" id="PR00080">
    <property type="entry name" value="SDRFAMILY"/>
</dbReference>
<dbReference type="Proteomes" id="UP000703269">
    <property type="component" value="Unassembled WGS sequence"/>
</dbReference>
<dbReference type="PANTHER" id="PTHR43618">
    <property type="entry name" value="7-ALPHA-HYDROXYSTEROID DEHYDROGENASE"/>
    <property type="match status" value="1"/>
</dbReference>
<dbReference type="AlphaFoldDB" id="A0A9P3GQ61"/>
<dbReference type="PRINTS" id="PR00081">
    <property type="entry name" value="GDHRDH"/>
</dbReference>
<dbReference type="InterPro" id="IPR052178">
    <property type="entry name" value="Sec_Metab_Biosynth_SDR"/>
</dbReference>
<organism evidence="6 7">
    <name type="scientific">Phanerochaete sordida</name>
    <dbReference type="NCBI Taxonomy" id="48140"/>
    <lineage>
        <taxon>Eukaryota</taxon>
        <taxon>Fungi</taxon>
        <taxon>Dikarya</taxon>
        <taxon>Basidiomycota</taxon>
        <taxon>Agaricomycotina</taxon>
        <taxon>Agaricomycetes</taxon>
        <taxon>Polyporales</taxon>
        <taxon>Phanerochaetaceae</taxon>
        <taxon>Phanerochaete</taxon>
    </lineage>
</organism>
<dbReference type="InterPro" id="IPR020904">
    <property type="entry name" value="Sc_DH/Rdtase_CS"/>
</dbReference>
<proteinExistence type="inferred from homology"/>